<gene>
    <name evidence="2" type="ORF">QBC42DRAFT_180812</name>
</gene>
<feature type="chain" id="PRO_5043440595" description="Secreted protein" evidence="1">
    <location>
        <begin position="18"/>
        <end position="120"/>
    </location>
</feature>
<organism evidence="2 3">
    <name type="scientific">Cladorrhinum samala</name>
    <dbReference type="NCBI Taxonomy" id="585594"/>
    <lineage>
        <taxon>Eukaryota</taxon>
        <taxon>Fungi</taxon>
        <taxon>Dikarya</taxon>
        <taxon>Ascomycota</taxon>
        <taxon>Pezizomycotina</taxon>
        <taxon>Sordariomycetes</taxon>
        <taxon>Sordariomycetidae</taxon>
        <taxon>Sordariales</taxon>
        <taxon>Podosporaceae</taxon>
        <taxon>Cladorrhinum</taxon>
    </lineage>
</organism>
<keyword evidence="1" id="KW-0732">Signal</keyword>
<reference evidence="2" key="2">
    <citation type="submission" date="2023-06" db="EMBL/GenBank/DDBJ databases">
        <authorList>
            <consortium name="Lawrence Berkeley National Laboratory"/>
            <person name="Mondo S.J."/>
            <person name="Hensen N."/>
            <person name="Bonometti L."/>
            <person name="Westerberg I."/>
            <person name="Brannstrom I.O."/>
            <person name="Guillou S."/>
            <person name="Cros-Aarteil S."/>
            <person name="Calhoun S."/>
            <person name="Haridas S."/>
            <person name="Kuo A."/>
            <person name="Pangilinan J."/>
            <person name="Riley R."/>
            <person name="Labutti K."/>
            <person name="Andreopoulos B."/>
            <person name="Lipzen A."/>
            <person name="Chen C."/>
            <person name="Yanf M."/>
            <person name="Daum C."/>
            <person name="Ng V."/>
            <person name="Clum A."/>
            <person name="Steindorff A."/>
            <person name="Ohm R."/>
            <person name="Martin F."/>
            <person name="Silar P."/>
            <person name="Natvig D."/>
            <person name="Lalanne C."/>
            <person name="Gautier V."/>
            <person name="Ament-Velasquez S.L."/>
            <person name="Kruys A."/>
            <person name="Hutchinson M.I."/>
            <person name="Powell A.J."/>
            <person name="Barry K."/>
            <person name="Miller A.N."/>
            <person name="Grigoriev I.V."/>
            <person name="Debuchy R."/>
            <person name="Gladieux P."/>
            <person name="Thoren M.H."/>
            <person name="Johannesson H."/>
        </authorList>
    </citation>
    <scope>NUCLEOTIDE SEQUENCE</scope>
    <source>
        <strain evidence="2">PSN324</strain>
    </source>
</reference>
<dbReference type="AlphaFoldDB" id="A0AAV9HIT8"/>
<sequence length="120" mass="13033">MQLSNLLIAVMAATVSADCHRSGDKWNNRVAAREAITKACSKGGELFGSYGISQMKPACANSGDKQKMNFEVQNTANSERTLSVSECIYRLYNEVNGCDRGGRTTADNWVFQSDPNAGQC</sequence>
<dbReference type="EMBL" id="MU865011">
    <property type="protein sequence ID" value="KAK4460482.1"/>
    <property type="molecule type" value="Genomic_DNA"/>
</dbReference>
<protein>
    <recommendedName>
        <fullName evidence="4">Secreted protein</fullName>
    </recommendedName>
</protein>
<name>A0AAV9HIT8_9PEZI</name>
<evidence type="ECO:0000313" key="2">
    <source>
        <dbReference type="EMBL" id="KAK4460482.1"/>
    </source>
</evidence>
<dbReference type="Proteomes" id="UP001321749">
    <property type="component" value="Unassembled WGS sequence"/>
</dbReference>
<comment type="caution">
    <text evidence="2">The sequence shown here is derived from an EMBL/GenBank/DDBJ whole genome shotgun (WGS) entry which is preliminary data.</text>
</comment>
<accession>A0AAV9HIT8</accession>
<feature type="signal peptide" evidence="1">
    <location>
        <begin position="1"/>
        <end position="17"/>
    </location>
</feature>
<evidence type="ECO:0008006" key="4">
    <source>
        <dbReference type="Google" id="ProtNLM"/>
    </source>
</evidence>
<proteinExistence type="predicted"/>
<evidence type="ECO:0000256" key="1">
    <source>
        <dbReference type="SAM" id="SignalP"/>
    </source>
</evidence>
<keyword evidence="3" id="KW-1185">Reference proteome</keyword>
<evidence type="ECO:0000313" key="3">
    <source>
        <dbReference type="Proteomes" id="UP001321749"/>
    </source>
</evidence>
<reference evidence="2" key="1">
    <citation type="journal article" date="2023" name="Mol. Phylogenet. Evol.">
        <title>Genome-scale phylogeny and comparative genomics of the fungal order Sordariales.</title>
        <authorList>
            <person name="Hensen N."/>
            <person name="Bonometti L."/>
            <person name="Westerberg I."/>
            <person name="Brannstrom I.O."/>
            <person name="Guillou S."/>
            <person name="Cros-Aarteil S."/>
            <person name="Calhoun S."/>
            <person name="Haridas S."/>
            <person name="Kuo A."/>
            <person name="Mondo S."/>
            <person name="Pangilinan J."/>
            <person name="Riley R."/>
            <person name="LaButti K."/>
            <person name="Andreopoulos B."/>
            <person name="Lipzen A."/>
            <person name="Chen C."/>
            <person name="Yan M."/>
            <person name="Daum C."/>
            <person name="Ng V."/>
            <person name="Clum A."/>
            <person name="Steindorff A."/>
            <person name="Ohm R.A."/>
            <person name="Martin F."/>
            <person name="Silar P."/>
            <person name="Natvig D.O."/>
            <person name="Lalanne C."/>
            <person name="Gautier V."/>
            <person name="Ament-Velasquez S.L."/>
            <person name="Kruys A."/>
            <person name="Hutchinson M.I."/>
            <person name="Powell A.J."/>
            <person name="Barry K."/>
            <person name="Miller A.N."/>
            <person name="Grigoriev I.V."/>
            <person name="Debuchy R."/>
            <person name="Gladieux P."/>
            <person name="Hiltunen Thoren M."/>
            <person name="Johannesson H."/>
        </authorList>
    </citation>
    <scope>NUCLEOTIDE SEQUENCE</scope>
    <source>
        <strain evidence="2">PSN324</strain>
    </source>
</reference>